<keyword evidence="10" id="KW-1185">Reference proteome</keyword>
<dbReference type="Pfam" id="PF03610">
    <property type="entry name" value="EIIA-man"/>
    <property type="match status" value="1"/>
</dbReference>
<dbReference type="GO" id="GO:0009401">
    <property type="term" value="P:phosphoenolpyruvate-dependent sugar phosphotransferase system"/>
    <property type="evidence" value="ECO:0007669"/>
    <property type="project" value="UniProtKB-KW"/>
</dbReference>
<dbReference type="Proteomes" id="UP000239936">
    <property type="component" value="Unassembled WGS sequence"/>
</dbReference>
<dbReference type="PANTHER" id="PTHR33799:SF1">
    <property type="entry name" value="PTS SYSTEM MANNOSE-SPECIFIC EIIAB COMPONENT-RELATED"/>
    <property type="match status" value="1"/>
</dbReference>
<evidence type="ECO:0000313" key="9">
    <source>
        <dbReference type="EMBL" id="PQJ96603.1"/>
    </source>
</evidence>
<proteinExistence type="predicted"/>
<gene>
    <name evidence="9" type="ORF">CXB77_07300</name>
</gene>
<keyword evidence="7" id="KW-0418">Kinase</keyword>
<evidence type="ECO:0000256" key="3">
    <source>
        <dbReference type="ARBA" id="ARBA00022490"/>
    </source>
</evidence>
<organism evidence="9 10">
    <name type="scientific">Chromatium okenii</name>
    <dbReference type="NCBI Taxonomy" id="61644"/>
    <lineage>
        <taxon>Bacteria</taxon>
        <taxon>Pseudomonadati</taxon>
        <taxon>Pseudomonadota</taxon>
        <taxon>Gammaproteobacteria</taxon>
        <taxon>Chromatiales</taxon>
        <taxon>Chromatiaceae</taxon>
        <taxon>Chromatium</taxon>
    </lineage>
</organism>
<dbReference type="RefSeq" id="WP_105073364.1">
    <property type="nucleotide sequence ID" value="NZ_JAFLKP010000492.1"/>
</dbReference>
<evidence type="ECO:0000256" key="2">
    <source>
        <dbReference type="ARBA" id="ARBA00022448"/>
    </source>
</evidence>
<keyword evidence="2" id="KW-0813">Transport</keyword>
<keyword evidence="6" id="KW-0598">Phosphotransferase system</keyword>
<name>A0A2S7XST1_9GAMM</name>
<sequence length="146" mass="15255">MTVGIVLITHCPLAGGLLRVAADVLGTYPSNVETLEVINDTPCETLITEGLRCIAEVDQGAGVLILTDLFGATPANVALRLLAQREQVRVLTGINLPMLLRALNYAHLTLDAVSEKACAGGREGVRLCATSGDQCQTTTTVGVSLP</sequence>
<dbReference type="Gene3D" id="3.40.50.510">
    <property type="entry name" value="Phosphotransferase system, mannose-type IIA component"/>
    <property type="match status" value="1"/>
</dbReference>
<dbReference type="OrthoDB" id="7065728at2"/>
<keyword evidence="3" id="KW-0963">Cytoplasm</keyword>
<evidence type="ECO:0000259" key="8">
    <source>
        <dbReference type="PROSITE" id="PS51096"/>
    </source>
</evidence>
<feature type="domain" description="PTS EIIA type-4" evidence="8">
    <location>
        <begin position="2"/>
        <end position="125"/>
    </location>
</feature>
<dbReference type="InterPro" id="IPR004701">
    <property type="entry name" value="PTS_EIIA_man-typ"/>
</dbReference>
<dbReference type="InterPro" id="IPR036662">
    <property type="entry name" value="PTS_EIIA_man-typ_sf"/>
</dbReference>
<keyword evidence="5" id="KW-0808">Transferase</keyword>
<comment type="caution">
    <text evidence="9">The sequence shown here is derived from an EMBL/GenBank/DDBJ whole genome shotgun (WGS) entry which is preliminary data.</text>
</comment>
<dbReference type="SUPFAM" id="SSF53062">
    <property type="entry name" value="PTS system fructose IIA component-like"/>
    <property type="match status" value="1"/>
</dbReference>
<evidence type="ECO:0000256" key="7">
    <source>
        <dbReference type="ARBA" id="ARBA00022777"/>
    </source>
</evidence>
<dbReference type="InterPro" id="IPR051471">
    <property type="entry name" value="Bacterial_PTS_sugar_comp"/>
</dbReference>
<evidence type="ECO:0000256" key="1">
    <source>
        <dbReference type="ARBA" id="ARBA00004496"/>
    </source>
</evidence>
<evidence type="ECO:0000256" key="4">
    <source>
        <dbReference type="ARBA" id="ARBA00022597"/>
    </source>
</evidence>
<dbReference type="GO" id="GO:0016020">
    <property type="term" value="C:membrane"/>
    <property type="evidence" value="ECO:0007669"/>
    <property type="project" value="InterPro"/>
</dbReference>
<comment type="subcellular location">
    <subcellularLocation>
        <location evidence="1">Cytoplasm</location>
    </subcellularLocation>
</comment>
<dbReference type="EMBL" id="PPGH01000034">
    <property type="protein sequence ID" value="PQJ96603.1"/>
    <property type="molecule type" value="Genomic_DNA"/>
</dbReference>
<protein>
    <submittedName>
        <fullName evidence="9">PTS fructose transporter subunit IIA</fullName>
    </submittedName>
</protein>
<evidence type="ECO:0000313" key="10">
    <source>
        <dbReference type="Proteomes" id="UP000239936"/>
    </source>
</evidence>
<dbReference type="PROSITE" id="PS51096">
    <property type="entry name" value="PTS_EIIA_TYPE_4"/>
    <property type="match status" value="1"/>
</dbReference>
<accession>A0A2S7XST1</accession>
<dbReference type="CDD" id="cd00006">
    <property type="entry name" value="PTS_IIA_man"/>
    <property type="match status" value="1"/>
</dbReference>
<keyword evidence="4" id="KW-0762">Sugar transport</keyword>
<reference evidence="9 10" key="1">
    <citation type="submission" date="2018-01" db="EMBL/GenBank/DDBJ databases">
        <title>The complete genome sequence of Chromatium okenii LaCa, a purple sulfur bacterium with a turbulent life.</title>
        <authorList>
            <person name="Luedin S.M."/>
            <person name="Liechti N."/>
            <person name="Storelli N."/>
            <person name="Danza F."/>
            <person name="Wittwer M."/>
            <person name="Pothier J.F."/>
            <person name="Tonolla M.A."/>
        </authorList>
    </citation>
    <scope>NUCLEOTIDE SEQUENCE [LARGE SCALE GENOMIC DNA]</scope>
    <source>
        <strain evidence="9 10">LaCa</strain>
    </source>
</reference>
<dbReference type="GO" id="GO:0016301">
    <property type="term" value="F:kinase activity"/>
    <property type="evidence" value="ECO:0007669"/>
    <property type="project" value="UniProtKB-KW"/>
</dbReference>
<dbReference type="AlphaFoldDB" id="A0A2S7XST1"/>
<evidence type="ECO:0000256" key="6">
    <source>
        <dbReference type="ARBA" id="ARBA00022683"/>
    </source>
</evidence>
<dbReference type="InterPro" id="IPR033887">
    <property type="entry name" value="PTS_IIA_man"/>
</dbReference>
<dbReference type="PANTHER" id="PTHR33799">
    <property type="entry name" value="PTS PERMEASE-RELATED-RELATED"/>
    <property type="match status" value="1"/>
</dbReference>
<dbReference type="GO" id="GO:0005737">
    <property type="term" value="C:cytoplasm"/>
    <property type="evidence" value="ECO:0007669"/>
    <property type="project" value="UniProtKB-SubCell"/>
</dbReference>
<evidence type="ECO:0000256" key="5">
    <source>
        <dbReference type="ARBA" id="ARBA00022679"/>
    </source>
</evidence>